<gene>
    <name evidence="1" type="ORF">X841_02190</name>
</gene>
<accession>A0A0E2QJH2</accession>
<evidence type="ECO:0000313" key="2">
    <source>
        <dbReference type="Proteomes" id="UP000024559"/>
    </source>
</evidence>
<dbReference type="RefSeq" id="WP_011680866.1">
    <property type="nucleotide sequence ID" value="NZ_CM002372.1"/>
</dbReference>
<evidence type="ECO:0000313" key="1">
    <source>
        <dbReference type="EMBL" id="ETW91385.1"/>
    </source>
</evidence>
<name>A0A0E2QJH2_STRTR</name>
<dbReference type="HOGENOM" id="CLU_2371660_0_0_9"/>
<reference evidence="2" key="1">
    <citation type="submission" date="2013-12" db="EMBL/GenBank/DDBJ databases">
        <title>Genome sequences of Streptococcus thermophilus strains MTH17CL396 and M17PTZA496 isolated from Fontina cheese in Valle d'Aosta region (Italy).</title>
        <authorList>
            <person name="Treu L."/>
            <person name="Giacomini A."/>
            <person name="Corich V."/>
            <person name="Vendramin V."/>
            <person name="Bovo B."/>
        </authorList>
    </citation>
    <scope>NUCLEOTIDE SEQUENCE [LARGE SCALE GENOMIC DNA]</scope>
    <source>
        <strain evidence="2">M17PTZA496</strain>
    </source>
</reference>
<comment type="caution">
    <text evidence="1">The sequence shown here is derived from an EMBL/GenBank/DDBJ whole genome shotgun (WGS) entry which is preliminary data.</text>
</comment>
<dbReference type="PATRIC" id="fig|1433289.7.peg.422"/>
<dbReference type="EMBL" id="AZJT01000015">
    <property type="protein sequence ID" value="ETW91385.1"/>
    <property type="molecule type" value="Genomic_DNA"/>
</dbReference>
<dbReference type="AlphaFoldDB" id="A0A0E2QJH2"/>
<sequence>MTIIICGKLNFKFCPELATLLKEPIGTMKISCYIMSLDKTLYLAFLDTLGILMHKLAMLSKLSFLMFVRLECVVEQFFVVFRLDSVSCYVSYSNE</sequence>
<proteinExistence type="predicted"/>
<dbReference type="Proteomes" id="UP000024559">
    <property type="component" value="Chromosome"/>
</dbReference>
<protein>
    <submittedName>
        <fullName evidence="1">Uncharacterized protein</fullName>
    </submittedName>
</protein>
<organism evidence="1 2">
    <name type="scientific">Streptococcus thermophilus M17PTZA496</name>
    <dbReference type="NCBI Taxonomy" id="1433289"/>
    <lineage>
        <taxon>Bacteria</taxon>
        <taxon>Bacillati</taxon>
        <taxon>Bacillota</taxon>
        <taxon>Bacilli</taxon>
        <taxon>Lactobacillales</taxon>
        <taxon>Streptococcaceae</taxon>
        <taxon>Streptococcus</taxon>
    </lineage>
</organism>